<evidence type="ECO:0000313" key="1">
    <source>
        <dbReference type="EMBL" id="KAJ8426536.1"/>
    </source>
</evidence>
<keyword evidence="2" id="KW-1185">Reference proteome</keyword>
<dbReference type="EMBL" id="JAKOGI010001275">
    <property type="protein sequence ID" value="KAJ8426536.1"/>
    <property type="molecule type" value="Genomic_DNA"/>
</dbReference>
<accession>A0A9Q1GTA8</accession>
<gene>
    <name evidence="1" type="ORF">Cgig2_003657</name>
</gene>
<dbReference type="Proteomes" id="UP001153076">
    <property type="component" value="Unassembled WGS sequence"/>
</dbReference>
<dbReference type="Pfam" id="PF12646">
    <property type="entry name" value="DUF3783"/>
    <property type="match status" value="1"/>
</dbReference>
<dbReference type="InterPro" id="IPR016621">
    <property type="entry name" value="UCP014543"/>
</dbReference>
<name>A0A9Q1GTA8_9CARY</name>
<reference evidence="1" key="1">
    <citation type="submission" date="2022-04" db="EMBL/GenBank/DDBJ databases">
        <title>Carnegiea gigantea Genome sequencing and assembly v2.</title>
        <authorList>
            <person name="Copetti D."/>
            <person name="Sanderson M.J."/>
            <person name="Burquez A."/>
            <person name="Wojciechowski M.F."/>
        </authorList>
    </citation>
    <scope>NUCLEOTIDE SEQUENCE</scope>
    <source>
        <strain evidence="1">SGP5-SGP5p</strain>
        <tissue evidence="1">Aerial part</tissue>
    </source>
</reference>
<dbReference type="PANTHER" id="PTHR35732">
    <property type="entry name" value="OS10G0545100 PROTEIN"/>
    <property type="match status" value="1"/>
</dbReference>
<dbReference type="AlphaFoldDB" id="A0A9Q1GTA8"/>
<evidence type="ECO:0000313" key="2">
    <source>
        <dbReference type="Proteomes" id="UP001153076"/>
    </source>
</evidence>
<protein>
    <submittedName>
        <fullName evidence="1">Uncharacterized protein</fullName>
    </submittedName>
</protein>
<dbReference type="PANTHER" id="PTHR35732:SF1">
    <property type="entry name" value="OS10G0545100 PROTEIN"/>
    <property type="match status" value="1"/>
</dbReference>
<organism evidence="1 2">
    <name type="scientific">Carnegiea gigantea</name>
    <dbReference type="NCBI Taxonomy" id="171969"/>
    <lineage>
        <taxon>Eukaryota</taxon>
        <taxon>Viridiplantae</taxon>
        <taxon>Streptophyta</taxon>
        <taxon>Embryophyta</taxon>
        <taxon>Tracheophyta</taxon>
        <taxon>Spermatophyta</taxon>
        <taxon>Magnoliopsida</taxon>
        <taxon>eudicotyledons</taxon>
        <taxon>Gunneridae</taxon>
        <taxon>Pentapetalae</taxon>
        <taxon>Caryophyllales</taxon>
        <taxon>Cactineae</taxon>
        <taxon>Cactaceae</taxon>
        <taxon>Cactoideae</taxon>
        <taxon>Echinocereeae</taxon>
        <taxon>Carnegiea</taxon>
    </lineage>
</organism>
<proteinExistence type="predicted"/>
<sequence length="254" mass="28323">MATVVEHQISFIGFASRFAFPKSTHLFRSSCRPLPQHFPAFSFSFSRKVYHPFIPLRVSSGGLPSELDEDSKFVPLNPEDPRYGPPALLLLGFKLEEADQRPHPVYFLDNDRCACDTLDKIFAMAEKAAMSHDSKLFALLQIQKLLKGLDGEFLKVIYCTEDMITHSLWDAVNTGPQALGKLKIAESLPRICFLSGLSGEEMIMFIDAFQESGLEPAVFAALVPNSSAKPLQELIEEIMADHQMTKKQSGSIRA</sequence>
<dbReference type="OrthoDB" id="2018221at2759"/>
<comment type="caution">
    <text evidence="1">The sequence shown here is derived from an EMBL/GenBank/DDBJ whole genome shotgun (WGS) entry which is preliminary data.</text>
</comment>